<evidence type="ECO:0000313" key="2">
    <source>
        <dbReference type="Proteomes" id="UP000656881"/>
    </source>
</evidence>
<dbReference type="RefSeq" id="WP_194492282.1">
    <property type="nucleotide sequence ID" value="NZ_BMNG01000001.1"/>
</dbReference>
<keyword evidence="2" id="KW-1185">Reference proteome</keyword>
<dbReference type="Proteomes" id="UP000656881">
    <property type="component" value="Unassembled WGS sequence"/>
</dbReference>
<name>A0ABQ2LIV5_9ACTN</name>
<proteinExistence type="predicted"/>
<evidence type="ECO:0000313" key="1">
    <source>
        <dbReference type="EMBL" id="GGO35701.1"/>
    </source>
</evidence>
<gene>
    <name evidence="1" type="ORF">GCM10012286_06740</name>
</gene>
<organism evidence="1 2">
    <name type="scientific">Streptomyces lasiicapitis</name>
    <dbReference type="NCBI Taxonomy" id="1923961"/>
    <lineage>
        <taxon>Bacteria</taxon>
        <taxon>Bacillati</taxon>
        <taxon>Actinomycetota</taxon>
        <taxon>Actinomycetes</taxon>
        <taxon>Kitasatosporales</taxon>
        <taxon>Streptomycetaceae</taxon>
        <taxon>Streptomyces</taxon>
    </lineage>
</organism>
<reference evidence="2" key="1">
    <citation type="journal article" date="2019" name="Int. J. Syst. Evol. Microbiol.">
        <title>The Global Catalogue of Microorganisms (GCM) 10K type strain sequencing project: providing services to taxonomists for standard genome sequencing and annotation.</title>
        <authorList>
            <consortium name="The Broad Institute Genomics Platform"/>
            <consortium name="The Broad Institute Genome Sequencing Center for Infectious Disease"/>
            <person name="Wu L."/>
            <person name="Ma J."/>
        </authorList>
    </citation>
    <scope>NUCLEOTIDE SEQUENCE [LARGE SCALE GENOMIC DNA]</scope>
    <source>
        <strain evidence="2">CGMCC 4.7349</strain>
    </source>
</reference>
<sequence length="79" mass="8492">MLVNVKPQDEANQMMCGATTMASKSSSDYTTTPDNVAELVALIQAGGVWGLAPAWVPRVYTDAAHVDLRTVEAKLKDKL</sequence>
<accession>A0ABQ2LIV5</accession>
<dbReference type="EMBL" id="BMNG01000001">
    <property type="protein sequence ID" value="GGO35701.1"/>
    <property type="molecule type" value="Genomic_DNA"/>
</dbReference>
<comment type="caution">
    <text evidence="1">The sequence shown here is derived from an EMBL/GenBank/DDBJ whole genome shotgun (WGS) entry which is preliminary data.</text>
</comment>
<protein>
    <submittedName>
        <fullName evidence="1">Uncharacterized protein</fullName>
    </submittedName>
</protein>